<accession>A0A7V4TGH8</accession>
<dbReference type="Gene3D" id="2.40.30.170">
    <property type="match status" value="1"/>
</dbReference>
<dbReference type="PANTHER" id="PTHR32347:SF29">
    <property type="entry name" value="UPF0194 MEMBRANE PROTEIN YBHG"/>
    <property type="match status" value="1"/>
</dbReference>
<dbReference type="EMBL" id="DTIY01000039">
    <property type="protein sequence ID" value="HGY39331.1"/>
    <property type="molecule type" value="Genomic_DNA"/>
</dbReference>
<dbReference type="SUPFAM" id="SSF111369">
    <property type="entry name" value="HlyD-like secretion proteins"/>
    <property type="match status" value="2"/>
</dbReference>
<dbReference type="Gene3D" id="1.10.287.470">
    <property type="entry name" value="Helix hairpin bin"/>
    <property type="match status" value="1"/>
</dbReference>
<reference evidence="4" key="1">
    <citation type="journal article" date="2020" name="mSystems">
        <title>Genome- and Community-Level Interaction Insights into Carbon Utilization and Element Cycling Functions of Hydrothermarchaeota in Hydrothermal Sediment.</title>
        <authorList>
            <person name="Zhou Z."/>
            <person name="Liu Y."/>
            <person name="Xu W."/>
            <person name="Pan J."/>
            <person name="Luo Z.H."/>
            <person name="Li M."/>
        </authorList>
    </citation>
    <scope>NUCLEOTIDE SEQUENCE [LARGE SCALE GENOMIC DNA]</scope>
    <source>
        <strain evidence="4">SpSt-82</strain>
    </source>
</reference>
<dbReference type="GO" id="GO:0030313">
    <property type="term" value="C:cell envelope"/>
    <property type="evidence" value="ECO:0007669"/>
    <property type="project" value="UniProtKB-SubCell"/>
</dbReference>
<comment type="caution">
    <text evidence="4">The sequence shown here is derived from an EMBL/GenBank/DDBJ whole genome shotgun (WGS) entry which is preliminary data.</text>
</comment>
<sequence>MKRRLWQFFVPVVLFGAFLLYRNFAPQKTEYFVLEPRNLFETLVAAGRIEFSRELALSFPVSGILQQAPIQEGERVQRGELLAALEDSLEQNRLELARTELALSEINLRRIEAYQRKLAEEEHRRATINLQAALEQYRKAQFLFRQGSIPEEELKKAERDWETALSLERTTRLNLMGVQEDGPVFLEARAQVERARLELLQAEIDARRRLLYAPANGVIVDFLKNPGEFVQAGETVVVLGENPFQVVIRVDERQYRKIRPGMKALVREQADPQGEVLVASITGIAPAIDTAQGTVEVTLLFDAPLTGAKPNAAVNVEIILREEEGVLAFPKRYLADKDTVWVEKEGKAYPVRLLHFTPFEEWIQTTDLPSGTVLLSPKGLREGKRVVPGERSTE</sequence>
<protein>
    <submittedName>
        <fullName evidence="4">HlyD family efflux transporter periplasmic adaptor subunit</fullName>
    </submittedName>
</protein>
<evidence type="ECO:0000256" key="1">
    <source>
        <dbReference type="ARBA" id="ARBA00004196"/>
    </source>
</evidence>
<dbReference type="InterPro" id="IPR050465">
    <property type="entry name" value="UPF0194_transport"/>
</dbReference>
<gene>
    <name evidence="4" type="ORF">ENW11_05970</name>
</gene>
<dbReference type="PANTHER" id="PTHR32347">
    <property type="entry name" value="EFFLUX SYSTEM COMPONENT YKNX-RELATED"/>
    <property type="match status" value="1"/>
</dbReference>
<organism evidence="4">
    <name type="scientific">Candidatus Caldatribacterium saccharofermentans</name>
    <dbReference type="NCBI Taxonomy" id="1454753"/>
    <lineage>
        <taxon>Bacteria</taxon>
        <taxon>Pseudomonadati</taxon>
        <taxon>Atribacterota</taxon>
        <taxon>Atribacteria</taxon>
        <taxon>Atribacterales</taxon>
        <taxon>Candidatus Caldatribacteriaceae</taxon>
        <taxon>Candidatus Caldatribacterium</taxon>
    </lineage>
</organism>
<dbReference type="AlphaFoldDB" id="A0A7V4TGH8"/>
<dbReference type="Gene3D" id="2.40.50.100">
    <property type="match status" value="1"/>
</dbReference>
<name>A0A7V4TGH8_9BACT</name>
<proteinExistence type="predicted"/>
<feature type="coiled-coil region" evidence="3">
    <location>
        <begin position="82"/>
        <end position="136"/>
    </location>
</feature>
<comment type="subcellular location">
    <subcellularLocation>
        <location evidence="1">Cell envelope</location>
    </subcellularLocation>
</comment>
<evidence type="ECO:0000256" key="2">
    <source>
        <dbReference type="ARBA" id="ARBA00023054"/>
    </source>
</evidence>
<keyword evidence="2 3" id="KW-0175">Coiled coil</keyword>
<evidence type="ECO:0000256" key="3">
    <source>
        <dbReference type="SAM" id="Coils"/>
    </source>
</evidence>
<evidence type="ECO:0000313" key="4">
    <source>
        <dbReference type="EMBL" id="HGY39331.1"/>
    </source>
</evidence>